<evidence type="ECO:0000313" key="3">
    <source>
        <dbReference type="Proteomes" id="UP000254537"/>
    </source>
</evidence>
<proteinExistence type="predicted"/>
<keyword evidence="1" id="KW-0812">Transmembrane</keyword>
<feature type="transmembrane region" description="Helical" evidence="1">
    <location>
        <begin position="87"/>
        <end position="107"/>
    </location>
</feature>
<feature type="transmembrane region" description="Helical" evidence="1">
    <location>
        <begin position="151"/>
        <end position="170"/>
    </location>
</feature>
<protein>
    <recommendedName>
        <fullName evidence="4">MFS transporter permease</fullName>
    </recommendedName>
</protein>
<dbReference type="Pfam" id="PF19540">
    <property type="entry name" value="DUF6064"/>
    <property type="match status" value="1"/>
</dbReference>
<dbReference type="EMBL" id="CP031337">
    <property type="protein sequence ID" value="AXK37969.1"/>
    <property type="molecule type" value="Genomic_DNA"/>
</dbReference>
<keyword evidence="1" id="KW-0472">Membrane</keyword>
<feature type="transmembrane region" description="Helical" evidence="1">
    <location>
        <begin position="31"/>
        <end position="50"/>
    </location>
</feature>
<accession>A0A345Y217</accession>
<feature type="transmembrane region" description="Helical" evidence="1">
    <location>
        <begin position="57"/>
        <end position="75"/>
    </location>
</feature>
<dbReference type="RefSeq" id="WP_115431851.1">
    <property type="nucleotide sequence ID" value="NZ_CP031337.1"/>
</dbReference>
<evidence type="ECO:0008006" key="4">
    <source>
        <dbReference type="Google" id="ProtNLM"/>
    </source>
</evidence>
<reference evidence="2 3" key="1">
    <citation type="submission" date="2018-07" db="EMBL/GenBank/DDBJ databases">
        <title>Crenobacter cavernae sp. nov., isolated from a karst cave.</title>
        <authorList>
            <person name="Zhu H."/>
        </authorList>
    </citation>
    <scope>NUCLEOTIDE SEQUENCE [LARGE SCALE GENOMIC DNA]</scope>
    <source>
        <strain evidence="2 3">K1W11S-77</strain>
    </source>
</reference>
<sequence length="228" mass="25667">MSELWTYTPSDFLMFSARTYYRLFELYNSEIWPAQILALTFGVVILVCLFRARARQGQIISVLLAACWFWVAWAFHAQRYATINWVATYFAAGFVIEALLLIWTGLVRDQLRLRPTDHPVNLAGLGLFLFALFVQPLLGPLMGRPWLQVEFFGIAPDPMVTATLGILLLAANRSHWLLLLVPTLWCAISGTTLWTMGSPDALMMPLAALLVMVLALKKTLSPSARHLP</sequence>
<evidence type="ECO:0000256" key="1">
    <source>
        <dbReference type="SAM" id="Phobius"/>
    </source>
</evidence>
<dbReference type="InterPro" id="IPR045708">
    <property type="entry name" value="DUF6064"/>
</dbReference>
<dbReference type="KEGG" id="ccah:DWG20_00155"/>
<dbReference type="AlphaFoldDB" id="A0A345Y217"/>
<feature type="transmembrane region" description="Helical" evidence="1">
    <location>
        <begin position="177"/>
        <end position="196"/>
    </location>
</feature>
<gene>
    <name evidence="2" type="ORF">DWG20_00155</name>
</gene>
<dbReference type="Proteomes" id="UP000254537">
    <property type="component" value="Chromosome"/>
</dbReference>
<keyword evidence="1" id="KW-1133">Transmembrane helix</keyword>
<feature type="transmembrane region" description="Helical" evidence="1">
    <location>
        <begin position="119"/>
        <end position="139"/>
    </location>
</feature>
<evidence type="ECO:0000313" key="2">
    <source>
        <dbReference type="EMBL" id="AXK37969.1"/>
    </source>
</evidence>
<name>A0A345Y217_9NEIS</name>
<dbReference type="OrthoDB" id="581693at2"/>
<organism evidence="2 3">
    <name type="scientific">Crenobacter cavernae</name>
    <dbReference type="NCBI Taxonomy" id="2290923"/>
    <lineage>
        <taxon>Bacteria</taxon>
        <taxon>Pseudomonadati</taxon>
        <taxon>Pseudomonadota</taxon>
        <taxon>Betaproteobacteria</taxon>
        <taxon>Neisseriales</taxon>
        <taxon>Neisseriaceae</taxon>
        <taxon>Crenobacter</taxon>
    </lineage>
</organism>